<feature type="signal peptide" evidence="3">
    <location>
        <begin position="1"/>
        <end position="31"/>
    </location>
</feature>
<name>A0ABT4XLW0_9PSED</name>
<dbReference type="Proteomes" id="UP001212042">
    <property type="component" value="Unassembled WGS sequence"/>
</dbReference>
<evidence type="ECO:0000256" key="1">
    <source>
        <dbReference type="ARBA" id="ARBA00022531"/>
    </source>
</evidence>
<protein>
    <submittedName>
        <fullName evidence="5">YCF48-related protein</fullName>
    </submittedName>
</protein>
<keyword evidence="3" id="KW-0732">Signal</keyword>
<feature type="domain" description="Photosynthesis system II assembly factor Ycf48/Hcf136-like" evidence="4">
    <location>
        <begin position="166"/>
        <end position="244"/>
    </location>
</feature>
<accession>A0ABT4XLW0</accession>
<dbReference type="RefSeq" id="WP_271350104.1">
    <property type="nucleotide sequence ID" value="NZ_JAQJZJ010000017.1"/>
</dbReference>
<evidence type="ECO:0000313" key="5">
    <source>
        <dbReference type="EMBL" id="MDA7089216.1"/>
    </source>
</evidence>
<dbReference type="PANTHER" id="PTHR47199">
    <property type="entry name" value="PHOTOSYSTEM II STABILITY/ASSEMBLY FACTOR HCF136, CHLOROPLASTIC"/>
    <property type="match status" value="1"/>
</dbReference>
<feature type="chain" id="PRO_5045053594" evidence="3">
    <location>
        <begin position="32"/>
        <end position="365"/>
    </location>
</feature>
<sequence length="365" mass="38336">MLIHHFAVTCRRMRCSLLALVCSALTSPVLAITPIDVLNNPATQSVQAVNAVLLGIARAGGRLVAVGERGVILLSDDNGASWRQGAVPVSSTLTAVQFMDELQGWAVGHAGVVLHSEDGGEHWTLQLDGRRAAQIEFDAAQAASEQGSPRRDAAQLLMDDGPDKPFLTLQFSDTRNGIVAGAYGLALQTRDGGKSWASIMGRLPNDWGAHIYGIAKKGRELYMVGEQGLFLRSLDGGATFEKISTPYEGSFFTVGLLPSGDLILAGLRGTVLLSGDQGSSFQSLDNPISVSLTSSVTDGKRLLLVNQAGGLLEVSTDGRLRSLMNTKTRLTDAVVASGGQLIGVGFSGPVMLTPVDHANSQASAE</sequence>
<dbReference type="InterPro" id="IPR028203">
    <property type="entry name" value="PSII_CF48-like_dom"/>
</dbReference>
<dbReference type="Pfam" id="PF14870">
    <property type="entry name" value="PSII_BNR"/>
    <property type="match status" value="2"/>
</dbReference>
<dbReference type="PANTHER" id="PTHR47199:SF2">
    <property type="entry name" value="PHOTOSYSTEM II STABILITY_ASSEMBLY FACTOR HCF136, CHLOROPLASTIC"/>
    <property type="match status" value="1"/>
</dbReference>
<evidence type="ECO:0000259" key="4">
    <source>
        <dbReference type="Pfam" id="PF14870"/>
    </source>
</evidence>
<evidence type="ECO:0000256" key="2">
    <source>
        <dbReference type="ARBA" id="ARBA00023276"/>
    </source>
</evidence>
<feature type="domain" description="Photosynthesis system II assembly factor Ycf48/Hcf136-like" evidence="4">
    <location>
        <begin position="67"/>
        <end position="124"/>
    </location>
</feature>
<keyword evidence="2" id="KW-0604">Photosystem II</keyword>
<keyword evidence="1" id="KW-0602">Photosynthesis</keyword>
<reference evidence="5 6" key="1">
    <citation type="submission" date="2023-01" db="EMBL/GenBank/DDBJ databases">
        <title>Pseudomonas SA3-5T sp. nov., isolated from tidal flat sediment.</title>
        <authorList>
            <person name="Kim H.S."/>
            <person name="Kim J.-S."/>
            <person name="Suh M.K."/>
            <person name="Eom M.K."/>
            <person name="Lee J.-S."/>
        </authorList>
    </citation>
    <scope>NUCLEOTIDE SEQUENCE [LARGE SCALE GENOMIC DNA]</scope>
    <source>
        <strain evidence="5 6">SA3-5</strain>
    </source>
</reference>
<comment type="caution">
    <text evidence="5">The sequence shown here is derived from an EMBL/GenBank/DDBJ whole genome shotgun (WGS) entry which is preliminary data.</text>
</comment>
<dbReference type="EMBL" id="JAQJZJ010000017">
    <property type="protein sequence ID" value="MDA7089216.1"/>
    <property type="molecule type" value="Genomic_DNA"/>
</dbReference>
<proteinExistence type="predicted"/>
<gene>
    <name evidence="5" type="ORF">PH586_22820</name>
</gene>
<dbReference type="InterPro" id="IPR015943">
    <property type="entry name" value="WD40/YVTN_repeat-like_dom_sf"/>
</dbReference>
<organism evidence="5 6">
    <name type="scientific">Pseudomonas aestuarii</name>
    <dbReference type="NCBI Taxonomy" id="3018340"/>
    <lineage>
        <taxon>Bacteria</taxon>
        <taxon>Pseudomonadati</taxon>
        <taxon>Pseudomonadota</taxon>
        <taxon>Gammaproteobacteria</taxon>
        <taxon>Pseudomonadales</taxon>
        <taxon>Pseudomonadaceae</taxon>
        <taxon>Pseudomonas</taxon>
    </lineage>
</organism>
<dbReference type="Gene3D" id="2.130.10.10">
    <property type="entry name" value="YVTN repeat-like/Quinoprotein amine dehydrogenase"/>
    <property type="match status" value="2"/>
</dbReference>
<keyword evidence="6" id="KW-1185">Reference proteome</keyword>
<dbReference type="InterPro" id="IPR036278">
    <property type="entry name" value="Sialidase_sf"/>
</dbReference>
<dbReference type="SUPFAM" id="SSF50939">
    <property type="entry name" value="Sialidases"/>
    <property type="match status" value="1"/>
</dbReference>
<evidence type="ECO:0000313" key="6">
    <source>
        <dbReference type="Proteomes" id="UP001212042"/>
    </source>
</evidence>
<evidence type="ECO:0000256" key="3">
    <source>
        <dbReference type="SAM" id="SignalP"/>
    </source>
</evidence>